<sequence length="81" mass="8250">MGLFFLRWGGSGLPGKRSPGPQPRRPQAQMQCYGARCARPRGGAAHDGPPTWATCASVSISCFGSCGSPGTPTAVPTACAT</sequence>
<feature type="region of interest" description="Disordered" evidence="1">
    <location>
        <begin position="8"/>
        <end position="27"/>
    </location>
</feature>
<organism evidence="2">
    <name type="scientific">Human herpesvirus 1 (strain R15)</name>
    <name type="common">HHV-1</name>
    <name type="synonym">Human herpes simplex virus 1</name>
    <dbReference type="NCBI Taxonomy" id="36345"/>
    <lineage>
        <taxon>Viruses</taxon>
        <taxon>Duplodnaviria</taxon>
        <taxon>Heunggongvirae</taxon>
        <taxon>Peploviricota</taxon>
        <taxon>Herviviricetes</taxon>
        <taxon>Herpesvirales</taxon>
        <taxon>Orthoherpesviridae</taxon>
        <taxon>Alphaherpesvirinae</taxon>
        <taxon>Simplexvirus</taxon>
        <taxon>Simplexvirus humanalpha1</taxon>
        <taxon>Human herpesvirus 1</taxon>
    </lineage>
</organism>
<proteinExistence type="predicted"/>
<evidence type="ECO:0000256" key="1">
    <source>
        <dbReference type="SAM" id="MobiDB-lite"/>
    </source>
</evidence>
<name>Q6VB63_HHV1R</name>
<accession>Q6VB63</accession>
<evidence type="ECO:0000313" key="2">
    <source>
        <dbReference type="EMBL" id="AAR84390.1"/>
    </source>
</evidence>
<protein>
    <submittedName>
        <fullName evidence="2">ORF_02R</fullName>
    </submittedName>
</protein>
<organismHost>
    <name type="scientific">Homo sapiens</name>
    <name type="common">Human</name>
    <dbReference type="NCBI Taxonomy" id="9606"/>
</organismHost>
<dbReference type="EMBL" id="AY344654">
    <property type="protein sequence ID" value="AAR84390.1"/>
    <property type="molecule type" value="Genomic_DNA"/>
</dbReference>
<reference evidence="2" key="1">
    <citation type="submission" date="2003-07" db="EMBL/GenBank/DDBJ databases">
        <title>Biological and molecular properties of the apathogenic HSV-1 recombinant R15 that protects mice against infection by a pathogenic HSV-1.</title>
        <authorList>
            <person name="Bujanover S."/>
            <person name="Asher Y."/>
            <person name="Darai G."/>
            <person name="Becker Y."/>
        </authorList>
    </citation>
    <scope>NUCLEOTIDE SEQUENCE</scope>
</reference>